<dbReference type="InterPro" id="IPR020846">
    <property type="entry name" value="MFS_dom"/>
</dbReference>
<dbReference type="Pfam" id="PF00083">
    <property type="entry name" value="Sugar_tr"/>
    <property type="match status" value="1"/>
</dbReference>
<keyword evidence="7" id="KW-1185">Reference proteome</keyword>
<gene>
    <name evidence="8" type="primary">LOC106175125</name>
</gene>
<dbReference type="Gene3D" id="1.20.1250.20">
    <property type="entry name" value="MFS general substrate transporter like domains"/>
    <property type="match status" value="1"/>
</dbReference>
<reference evidence="8" key="1">
    <citation type="submission" date="2025-08" db="UniProtKB">
        <authorList>
            <consortium name="RefSeq"/>
        </authorList>
    </citation>
    <scope>IDENTIFICATION</scope>
    <source>
        <tissue evidence="8">Gonads</tissue>
    </source>
</reference>
<dbReference type="PROSITE" id="PS00216">
    <property type="entry name" value="SUGAR_TRANSPORT_1"/>
    <property type="match status" value="1"/>
</dbReference>
<dbReference type="AlphaFoldDB" id="A0A1S3JPX8"/>
<dbReference type="InterPro" id="IPR005829">
    <property type="entry name" value="Sugar_transporter_CS"/>
</dbReference>
<feature type="transmembrane region" description="Helical" evidence="5">
    <location>
        <begin position="368"/>
        <end position="385"/>
    </location>
</feature>
<evidence type="ECO:0000256" key="1">
    <source>
        <dbReference type="ARBA" id="ARBA00004141"/>
    </source>
</evidence>
<evidence type="ECO:0000256" key="4">
    <source>
        <dbReference type="ARBA" id="ARBA00023136"/>
    </source>
</evidence>
<dbReference type="GeneID" id="106175125"/>
<feature type="transmembrane region" description="Helical" evidence="5">
    <location>
        <begin position="516"/>
        <end position="533"/>
    </location>
</feature>
<proteinExistence type="predicted"/>
<dbReference type="CDD" id="cd17317">
    <property type="entry name" value="MFS_SLC22"/>
    <property type="match status" value="1"/>
</dbReference>
<feature type="transmembrane region" description="Helical" evidence="5">
    <location>
        <begin position="485"/>
        <end position="504"/>
    </location>
</feature>
<dbReference type="OrthoDB" id="5141738at2759"/>
<feature type="transmembrane region" description="Helical" evidence="5">
    <location>
        <begin position="450"/>
        <end position="473"/>
    </location>
</feature>
<name>A0A1S3JPX8_LINAN</name>
<evidence type="ECO:0000256" key="3">
    <source>
        <dbReference type="ARBA" id="ARBA00022989"/>
    </source>
</evidence>
<dbReference type="SUPFAM" id="SSF103473">
    <property type="entry name" value="MFS general substrate transporter"/>
    <property type="match status" value="1"/>
</dbReference>
<dbReference type="InterPro" id="IPR005828">
    <property type="entry name" value="MFS_sugar_transport-like"/>
</dbReference>
<organism evidence="7 8">
    <name type="scientific">Lingula anatina</name>
    <name type="common">Brachiopod</name>
    <name type="synonym">Lingula unguis</name>
    <dbReference type="NCBI Taxonomy" id="7574"/>
    <lineage>
        <taxon>Eukaryota</taxon>
        <taxon>Metazoa</taxon>
        <taxon>Spiralia</taxon>
        <taxon>Lophotrochozoa</taxon>
        <taxon>Brachiopoda</taxon>
        <taxon>Linguliformea</taxon>
        <taxon>Lingulata</taxon>
        <taxon>Lingulida</taxon>
        <taxon>Linguloidea</taxon>
        <taxon>Lingulidae</taxon>
        <taxon>Lingula</taxon>
    </lineage>
</organism>
<protein>
    <submittedName>
        <fullName evidence="8">Organic cation transporter protein isoform X2</fullName>
    </submittedName>
</protein>
<evidence type="ECO:0000313" key="7">
    <source>
        <dbReference type="Proteomes" id="UP000085678"/>
    </source>
</evidence>
<keyword evidence="3 5" id="KW-1133">Transmembrane helix</keyword>
<feature type="transmembrane region" description="Helical" evidence="5">
    <location>
        <begin position="397"/>
        <end position="418"/>
    </location>
</feature>
<accession>A0A1S3JPX8</accession>
<feature type="transmembrane region" description="Helical" evidence="5">
    <location>
        <begin position="192"/>
        <end position="211"/>
    </location>
</feature>
<feature type="transmembrane region" description="Helical" evidence="5">
    <location>
        <begin position="20"/>
        <end position="41"/>
    </location>
</feature>
<comment type="subcellular location">
    <subcellularLocation>
        <location evidence="1">Membrane</location>
        <topology evidence="1">Multi-pass membrane protein</topology>
    </subcellularLocation>
</comment>
<dbReference type="RefSeq" id="XP_013412425.1">
    <property type="nucleotide sequence ID" value="XM_013556971.1"/>
</dbReference>
<dbReference type="GO" id="GO:0022857">
    <property type="term" value="F:transmembrane transporter activity"/>
    <property type="evidence" value="ECO:0007669"/>
    <property type="project" value="InterPro"/>
</dbReference>
<dbReference type="PANTHER" id="PTHR24064">
    <property type="entry name" value="SOLUTE CARRIER FAMILY 22 MEMBER"/>
    <property type="match status" value="1"/>
</dbReference>
<feature type="transmembrane region" description="Helical" evidence="5">
    <location>
        <begin position="251"/>
        <end position="272"/>
    </location>
</feature>
<keyword evidence="4 5" id="KW-0472">Membrane</keyword>
<dbReference type="PROSITE" id="PS50850">
    <property type="entry name" value="MFS"/>
    <property type="match status" value="1"/>
</dbReference>
<evidence type="ECO:0000313" key="8">
    <source>
        <dbReference type="RefSeq" id="XP_013412425.1"/>
    </source>
</evidence>
<feature type="transmembrane region" description="Helical" evidence="5">
    <location>
        <begin position="425"/>
        <end position="444"/>
    </location>
</feature>
<dbReference type="InterPro" id="IPR036259">
    <property type="entry name" value="MFS_trans_sf"/>
</dbReference>
<evidence type="ECO:0000256" key="2">
    <source>
        <dbReference type="ARBA" id="ARBA00022692"/>
    </source>
</evidence>
<keyword evidence="2 5" id="KW-0812">Transmembrane</keyword>
<dbReference type="GO" id="GO:0016020">
    <property type="term" value="C:membrane"/>
    <property type="evidence" value="ECO:0007669"/>
    <property type="project" value="UniProtKB-SubCell"/>
</dbReference>
<feature type="transmembrane region" description="Helical" evidence="5">
    <location>
        <begin position="278"/>
        <end position="295"/>
    </location>
</feature>
<evidence type="ECO:0000259" key="6">
    <source>
        <dbReference type="PROSITE" id="PS50850"/>
    </source>
</evidence>
<dbReference type="Proteomes" id="UP000085678">
    <property type="component" value="Unplaced"/>
</dbReference>
<feature type="domain" description="Major facilitator superfamily (MFS) profile" evidence="6">
    <location>
        <begin position="113"/>
        <end position="538"/>
    </location>
</feature>
<feature type="transmembrane region" description="Helical" evidence="5">
    <location>
        <begin position="217"/>
        <end position="239"/>
    </location>
</feature>
<sequence length="611" mass="67195">MNFDDILSVIGEWGAFQYTVVVLMGLVGIPTGLHTLAHLFLAGNPNHWCTLPYAGQNWTLAQKKAAGIPLEEREGQMVPSQCERYEKSVVNTSIASAAQGISALVGDAGWNGTETTYNVGVSSHVFNRTVVAECGSWEYDNADFTSTIVTEWNLVCDRGWMRATAQSIYMVGFMVGAVGCGALSDRFGRVKMLLVCIAFEVVTGVVTAFAPEYWSFVFLRMLVGMCAGGSFTIAFVVVMESIGVNHRMIPGIFMQAWFALGFMILPGIAYFIRDYFTLQLVISAPVGLILCYYWIADESPRWLLSQGKLKEADAIINKAAKMNGNTLTESLVFSKRFEVEYGNKSALTEDRRYTFIDLVRYPNMRKKSFNIFFNWFVNSLVYYGLSLGSGSLAGNMYLNVFLSAAVEIPGYILAAVVLDRIGRRWPLTGSLVIGGVACLITTAIPRDLKVLMIICTLIGKLAIATSFAIIYVFSAEQFPTVIRNVGVGAGSMCARVGSLIAPFVADLNKIWGPLPYLIFGITSVIAGILALLLPETLHHRLPDTIIEGENFGKYRELSFKNLLAFKQVHSSSDESETAASDSSECIPKLKEEEVKFSLEGNERDTEEFSPV</sequence>
<evidence type="ECO:0000256" key="5">
    <source>
        <dbReference type="SAM" id="Phobius"/>
    </source>
</evidence>